<reference evidence="1 2" key="1">
    <citation type="journal article" date="2016" name="Proc. Natl. Acad. Sci. U.S.A.">
        <title>Comparative genomics of biotechnologically important yeasts.</title>
        <authorList>
            <person name="Riley R."/>
            <person name="Haridas S."/>
            <person name="Wolfe K.H."/>
            <person name="Lopes M.R."/>
            <person name="Hittinger C.T."/>
            <person name="Goeker M."/>
            <person name="Salamov A.A."/>
            <person name="Wisecaver J.H."/>
            <person name="Long T.M."/>
            <person name="Calvey C.H."/>
            <person name="Aerts A.L."/>
            <person name="Barry K.W."/>
            <person name="Choi C."/>
            <person name="Clum A."/>
            <person name="Coughlan A.Y."/>
            <person name="Deshpande S."/>
            <person name="Douglass A.P."/>
            <person name="Hanson S.J."/>
            <person name="Klenk H.-P."/>
            <person name="LaButti K.M."/>
            <person name="Lapidus A."/>
            <person name="Lindquist E.A."/>
            <person name="Lipzen A.M."/>
            <person name="Meier-Kolthoff J.P."/>
            <person name="Ohm R.A."/>
            <person name="Otillar R.P."/>
            <person name="Pangilinan J.L."/>
            <person name="Peng Y."/>
            <person name="Rokas A."/>
            <person name="Rosa C.A."/>
            <person name="Scheuner C."/>
            <person name="Sibirny A.A."/>
            <person name="Slot J.C."/>
            <person name="Stielow J.B."/>
            <person name="Sun H."/>
            <person name="Kurtzman C.P."/>
            <person name="Blackwell M."/>
            <person name="Grigoriev I.V."/>
            <person name="Jeffries T.W."/>
        </authorList>
    </citation>
    <scope>NUCLEOTIDE SEQUENCE [LARGE SCALE GENOMIC DNA]</scope>
    <source>
        <strain evidence="1 2">DSM 6958</strain>
    </source>
</reference>
<gene>
    <name evidence="1" type="ORF">NADFUDRAFT_51242</name>
</gene>
<keyword evidence="2" id="KW-1185">Reference proteome</keyword>
<organism evidence="1 2">
    <name type="scientific">Nadsonia fulvescens var. elongata DSM 6958</name>
    <dbReference type="NCBI Taxonomy" id="857566"/>
    <lineage>
        <taxon>Eukaryota</taxon>
        <taxon>Fungi</taxon>
        <taxon>Dikarya</taxon>
        <taxon>Ascomycota</taxon>
        <taxon>Saccharomycotina</taxon>
        <taxon>Dipodascomycetes</taxon>
        <taxon>Dipodascales</taxon>
        <taxon>Dipodascales incertae sedis</taxon>
        <taxon>Nadsonia</taxon>
    </lineage>
</organism>
<dbReference type="EMBL" id="KV454409">
    <property type="protein sequence ID" value="ODQ65971.1"/>
    <property type="molecule type" value="Genomic_DNA"/>
</dbReference>
<evidence type="ECO:0000313" key="1">
    <source>
        <dbReference type="EMBL" id="ODQ65971.1"/>
    </source>
</evidence>
<evidence type="ECO:0008006" key="3">
    <source>
        <dbReference type="Google" id="ProtNLM"/>
    </source>
</evidence>
<dbReference type="OrthoDB" id="4024240at2759"/>
<dbReference type="AlphaFoldDB" id="A0A1E3PKK7"/>
<evidence type="ECO:0000313" key="2">
    <source>
        <dbReference type="Proteomes" id="UP000095009"/>
    </source>
</evidence>
<proteinExistence type="predicted"/>
<dbReference type="SUPFAM" id="SSF52047">
    <property type="entry name" value="RNI-like"/>
    <property type="match status" value="1"/>
</dbReference>
<sequence length="642" mass="72662">MSHIKSHIYSDGSKSCPAFVYSLSQVSAHDLTYLTPPAKHIGFLPHLIPKIEKDFDYDFTSPMFLKENNFSNFNRRLFLDGLPFEIRELIAQHSLQADALHLCLVNKAMYGSTIKRLYECIIFDSSEIIFNNETSQNRVMNSGERLAYTKVRTVGGLRECLRALQGSSLRCEWVRRFECLNCPDLPDYEINSALKSIFPKMAQLEFFIWNCSPEMTVGMLQYFSLDTLAKLNTLSLEMALRADLATRQLPTLLFENLKHLSLRPYVSSEFLVLIAKMIINSDIKSTLQTLHIGRELPLRGQRIISAFASFIPHRLNTEDYGACKAFFKTLSEGNVKLNLDRLELDGLRTCGSCDAQYLLETVDFGKLAMLRLSGVDKGDQYGYKFLSALEGKLPNLRVLDLDWTEERDINPVFTRTNIPWGYSSIPDFISSMNGIESLKLEIPEFSSSVHDNGEVNNRELWYENRREIFYSINKFAPTLTNISIGTSDTSKGNSIRGYRKPSEVPLEYLTCLMTMCTSLVGVSIAVALNGDIAQKCSKILTFLPKTVKYLEFKNVGIPSRANCLVGGSVFEEMGSGSTKRPEAYHLSVIGSVVKWAPSIEYVKVAEVVFDIRSKNRPPVVRDGLDSWLDSKIVRDISEVFFN</sequence>
<protein>
    <recommendedName>
        <fullName evidence="3">F-box domain-containing protein</fullName>
    </recommendedName>
</protein>
<name>A0A1E3PKK7_9ASCO</name>
<dbReference type="Proteomes" id="UP000095009">
    <property type="component" value="Unassembled WGS sequence"/>
</dbReference>
<accession>A0A1E3PKK7</accession>